<evidence type="ECO:0000313" key="1">
    <source>
        <dbReference type="EMBL" id="TKA77701.1"/>
    </source>
</evidence>
<dbReference type="Proteomes" id="UP000309340">
    <property type="component" value="Unassembled WGS sequence"/>
</dbReference>
<dbReference type="EMBL" id="NAJQ01000131">
    <property type="protein sequence ID" value="TKA77701.1"/>
    <property type="molecule type" value="Genomic_DNA"/>
</dbReference>
<organism evidence="1 2">
    <name type="scientific">Friedmanniomyces simplex</name>
    <dbReference type="NCBI Taxonomy" id="329884"/>
    <lineage>
        <taxon>Eukaryota</taxon>
        <taxon>Fungi</taxon>
        <taxon>Dikarya</taxon>
        <taxon>Ascomycota</taxon>
        <taxon>Pezizomycotina</taxon>
        <taxon>Dothideomycetes</taxon>
        <taxon>Dothideomycetidae</taxon>
        <taxon>Mycosphaerellales</taxon>
        <taxon>Teratosphaeriaceae</taxon>
        <taxon>Friedmanniomyces</taxon>
    </lineage>
</organism>
<protein>
    <submittedName>
        <fullName evidence="1">Uncharacterized protein</fullName>
    </submittedName>
</protein>
<accession>A0A4U0XMD7</accession>
<dbReference type="OrthoDB" id="5236983at2759"/>
<reference evidence="1 2" key="1">
    <citation type="submission" date="2017-03" db="EMBL/GenBank/DDBJ databases">
        <title>Genomes of endolithic fungi from Antarctica.</title>
        <authorList>
            <person name="Coleine C."/>
            <person name="Masonjones S."/>
            <person name="Stajich J.E."/>
        </authorList>
    </citation>
    <scope>NUCLEOTIDE SEQUENCE [LARGE SCALE GENOMIC DNA]</scope>
    <source>
        <strain evidence="1 2">CCFEE 5184</strain>
    </source>
</reference>
<gene>
    <name evidence="1" type="ORF">B0A55_04010</name>
</gene>
<proteinExistence type="predicted"/>
<evidence type="ECO:0000313" key="2">
    <source>
        <dbReference type="Proteomes" id="UP000309340"/>
    </source>
</evidence>
<keyword evidence="2" id="KW-1185">Reference proteome</keyword>
<name>A0A4U0XMD7_9PEZI</name>
<sequence length="188" mass="20883">MPPYEPFIIARPAANHPHHAPNVRPSTEDSAFRAYANSGTPYDADEAELAFLQDPSVGPHTPGCRPLPVPMSREAALALLKTPPVVTDDVVAAIERLRNSKPLPHASYDLPIKMFNDLDTVLFHGQLKRRINLRWSKYEHGDSPWPDIKNGAVLGVTCPAGDHGQPRVAIHLNVLYPWVEEPRDEVVR</sequence>
<comment type="caution">
    <text evidence="1">The sequence shown here is derived from an EMBL/GenBank/DDBJ whole genome shotgun (WGS) entry which is preliminary data.</text>
</comment>
<dbReference type="AlphaFoldDB" id="A0A4U0XMD7"/>